<evidence type="ECO:0000256" key="1">
    <source>
        <dbReference type="SAM" id="Phobius"/>
    </source>
</evidence>
<dbReference type="Pfam" id="PF04964">
    <property type="entry name" value="Flp_Fap"/>
    <property type="match status" value="1"/>
</dbReference>
<dbReference type="Proteomes" id="UP001143509">
    <property type="component" value="Unassembled WGS sequence"/>
</dbReference>
<protein>
    <submittedName>
        <fullName evidence="2">Fimbrial protein</fullName>
    </submittedName>
</protein>
<dbReference type="RefSeq" id="WP_271165625.1">
    <property type="nucleotide sequence ID" value="NZ_BSFD01000009.1"/>
</dbReference>
<dbReference type="InterPro" id="IPR007047">
    <property type="entry name" value="Flp_Fap"/>
</dbReference>
<reference evidence="2" key="1">
    <citation type="journal article" date="2014" name="Int. J. Syst. Evol. Microbiol.">
        <title>Complete genome of a new Firmicutes species belonging to the dominant human colonic microbiota ('Ruminococcus bicirculans') reveals two chromosomes and a selective capacity to utilize plant glucans.</title>
        <authorList>
            <consortium name="NISC Comparative Sequencing Program"/>
            <person name="Wegmann U."/>
            <person name="Louis P."/>
            <person name="Goesmann A."/>
            <person name="Henrissat B."/>
            <person name="Duncan S.H."/>
            <person name="Flint H.J."/>
        </authorList>
    </citation>
    <scope>NUCLEOTIDE SEQUENCE</scope>
    <source>
        <strain evidence="2">VKM B-1499</strain>
    </source>
</reference>
<sequence>MRRFIARFLNDEDGATAIEYGLICALIVLVIISGLAAIGGSNEGSYGRTMQKISDALKG</sequence>
<name>A0ABQ5TAM2_9CAUL</name>
<evidence type="ECO:0000313" key="3">
    <source>
        <dbReference type="Proteomes" id="UP001143509"/>
    </source>
</evidence>
<comment type="caution">
    <text evidence="2">The sequence shown here is derived from an EMBL/GenBank/DDBJ whole genome shotgun (WGS) entry which is preliminary data.</text>
</comment>
<reference evidence="2" key="2">
    <citation type="submission" date="2023-01" db="EMBL/GenBank/DDBJ databases">
        <authorList>
            <person name="Sun Q."/>
            <person name="Evtushenko L."/>
        </authorList>
    </citation>
    <scope>NUCLEOTIDE SEQUENCE</scope>
    <source>
        <strain evidence="2">VKM B-1499</strain>
    </source>
</reference>
<keyword evidence="1" id="KW-0472">Membrane</keyword>
<organism evidence="2 3">
    <name type="scientific">Brevundimonas intermedia</name>
    <dbReference type="NCBI Taxonomy" id="74315"/>
    <lineage>
        <taxon>Bacteria</taxon>
        <taxon>Pseudomonadati</taxon>
        <taxon>Pseudomonadota</taxon>
        <taxon>Alphaproteobacteria</taxon>
        <taxon>Caulobacterales</taxon>
        <taxon>Caulobacteraceae</taxon>
        <taxon>Brevundimonas</taxon>
    </lineage>
</organism>
<proteinExistence type="predicted"/>
<keyword evidence="1" id="KW-1133">Transmembrane helix</keyword>
<keyword evidence="1" id="KW-0812">Transmembrane</keyword>
<accession>A0ABQ5TAM2</accession>
<gene>
    <name evidence="2" type="ORF">GCM10017620_24010</name>
</gene>
<dbReference type="EMBL" id="BSFD01000009">
    <property type="protein sequence ID" value="GLK49428.1"/>
    <property type="molecule type" value="Genomic_DNA"/>
</dbReference>
<feature type="transmembrane region" description="Helical" evidence="1">
    <location>
        <begin position="20"/>
        <end position="40"/>
    </location>
</feature>
<keyword evidence="3" id="KW-1185">Reference proteome</keyword>
<evidence type="ECO:0000313" key="2">
    <source>
        <dbReference type="EMBL" id="GLK49428.1"/>
    </source>
</evidence>